<evidence type="ECO:0000256" key="5">
    <source>
        <dbReference type="ARBA" id="ARBA00022419"/>
    </source>
</evidence>
<organism evidence="13 14">
    <name type="scientific">Actinacidiphila alni</name>
    <dbReference type="NCBI Taxonomy" id="380248"/>
    <lineage>
        <taxon>Bacteria</taxon>
        <taxon>Bacillati</taxon>
        <taxon>Actinomycetota</taxon>
        <taxon>Actinomycetes</taxon>
        <taxon>Kitasatosporales</taxon>
        <taxon>Streptomycetaceae</taxon>
        <taxon>Actinacidiphila</taxon>
    </lineage>
</organism>
<keyword evidence="6 10" id="KW-0460">Magnesium</keyword>
<gene>
    <name evidence="10" type="primary">ppc</name>
    <name evidence="13" type="ORF">SAMN05216251_108103</name>
</gene>
<dbReference type="InterPro" id="IPR021135">
    <property type="entry name" value="PEP_COase"/>
</dbReference>
<dbReference type="PROSITE" id="PS00781">
    <property type="entry name" value="PEPCASE_1"/>
    <property type="match status" value="1"/>
</dbReference>
<evidence type="ECO:0000256" key="11">
    <source>
        <dbReference type="PROSITE-ProRule" id="PRU10111"/>
    </source>
</evidence>
<comment type="cofactor">
    <cofactor evidence="1 10">
        <name>Mg(2+)</name>
        <dbReference type="ChEBI" id="CHEBI:18420"/>
    </cofactor>
</comment>
<dbReference type="AlphaFoldDB" id="A0A1I2FY88"/>
<dbReference type="RefSeq" id="WP_093714098.1">
    <property type="nucleotide sequence ID" value="NZ_FONG01000008.1"/>
</dbReference>
<dbReference type="HAMAP" id="MF_00595">
    <property type="entry name" value="PEPcase_type1"/>
    <property type="match status" value="1"/>
</dbReference>
<proteinExistence type="inferred from homology"/>
<dbReference type="PRINTS" id="PR00150">
    <property type="entry name" value="PEPCARBXLASE"/>
</dbReference>
<name>A0A1I2FY88_9ACTN</name>
<dbReference type="Pfam" id="PF00311">
    <property type="entry name" value="PEPcase"/>
    <property type="match status" value="1"/>
</dbReference>
<comment type="similarity">
    <text evidence="3 10">Belongs to the PEPCase type 1 family.</text>
</comment>
<dbReference type="Proteomes" id="UP000199323">
    <property type="component" value="Unassembled WGS sequence"/>
</dbReference>
<evidence type="ECO:0000256" key="10">
    <source>
        <dbReference type="HAMAP-Rule" id="MF_00595"/>
    </source>
</evidence>
<dbReference type="NCBIfam" id="NF000584">
    <property type="entry name" value="PRK00009.1"/>
    <property type="match status" value="1"/>
</dbReference>
<evidence type="ECO:0000256" key="3">
    <source>
        <dbReference type="ARBA" id="ARBA00008346"/>
    </source>
</evidence>
<dbReference type="GO" id="GO:0015977">
    <property type="term" value="P:carbon fixation"/>
    <property type="evidence" value="ECO:0007669"/>
    <property type="project" value="UniProtKB-UniRule"/>
</dbReference>
<evidence type="ECO:0000256" key="4">
    <source>
        <dbReference type="ARBA" id="ARBA00012305"/>
    </source>
</evidence>
<dbReference type="EC" id="4.1.1.31" evidence="4 10"/>
<sequence length="911" mass="100541">MSSADTAPESSTALRADIRRLGELLGGTLVRQEGQELLDLVERVRALTRSDGEAAAALLGDTDLETAAKLVRAFSTYFHLANVTEQVHRGRDLRERRAQEGGLLAQTADLLKDGDPEHVRETVKNLNVRPVFTAHPTEAARRSVLNKLRRIAELLDDTTGLVAGDRRRADLRLAENIDLLWQTDELRVVRPEPADEARNAIYYLDELHSVAVGDVLEDLAAELERVGVPLPAETRPLTFGTWIGGDRDGNPNVTPQVTWDVLILQHEHGITDALDMVDVLRGSLSNSIRNCGASTDLLDSLATDLVALPEISPRYKRLNAEEPYRLKATCIRQKLVNTRERLAGGTPHVPGRDYLGSAGLLHDLKLIQDSLRVHRGGLIADGRLDRTIRTLAAFGLQLATMDVREHADAHHHALGQLFDRLGEESWRYADMPRDYRRKLLAKELRSRRPLAPTPAPLDEAGAKTLGVFHTMREAFDRFGPEVMESYIISMCFGSDDVFAAAVLAREAGLIDLHAGIAKIGIVPLLETTVELKIADQLLDEMLSDPSYRRLVSLRGDVQEVMLGYSDSSKFGGITTSQWEIHRAQRRLRDVAHRHGVRLRLFHGRGGTVGRGGGPSHTAILAQPWGTLEGEIKVTEQGEVISDKYLIPSLARENLELTVAATLQASALHTAPRQSDEALARWDAAMDIVSEAAHQSYRALVEDPDLPPYFFASTPVDQLGELHLGSRPSRRPDSGAGLDGLRAIPWVFGWTQSRQIVPGWYGVGSGLKAAREAGLGPVIDEAFGQWHFFRNFLSNVEMTLAKTDLRIARHYVDTLVPDELKHVFATIEAEHELTVSEVLRITGESELLAGNPLLAQTFHIRDQYLDPISYLQVTLLARQREAAERGETPDPLLSRALLLTVNGVAAGLRNTG</sequence>
<dbReference type="InterPro" id="IPR015813">
    <property type="entry name" value="Pyrv/PenolPyrv_kinase-like_dom"/>
</dbReference>
<evidence type="ECO:0000313" key="14">
    <source>
        <dbReference type="Proteomes" id="UP000199323"/>
    </source>
</evidence>
<comment type="subunit">
    <text evidence="10">Homotetramer.</text>
</comment>
<dbReference type="PANTHER" id="PTHR30523">
    <property type="entry name" value="PHOSPHOENOLPYRUVATE CARBOXYLASE"/>
    <property type="match status" value="1"/>
</dbReference>
<dbReference type="GO" id="GO:0006107">
    <property type="term" value="P:oxaloacetate metabolic process"/>
    <property type="evidence" value="ECO:0007669"/>
    <property type="project" value="UniProtKB-UniRule"/>
</dbReference>
<dbReference type="InterPro" id="IPR033129">
    <property type="entry name" value="PEPCASE_His_AS"/>
</dbReference>
<feature type="active site" evidence="10 11">
    <location>
        <position position="135"/>
    </location>
</feature>
<evidence type="ECO:0000256" key="1">
    <source>
        <dbReference type="ARBA" id="ARBA00001946"/>
    </source>
</evidence>
<dbReference type="GO" id="GO:0000287">
    <property type="term" value="F:magnesium ion binding"/>
    <property type="evidence" value="ECO:0007669"/>
    <property type="project" value="UniProtKB-UniRule"/>
</dbReference>
<keyword evidence="7 10" id="KW-0456">Lyase</keyword>
<evidence type="ECO:0000256" key="9">
    <source>
        <dbReference type="ARBA" id="ARBA00048995"/>
    </source>
</evidence>
<dbReference type="PROSITE" id="PS00393">
    <property type="entry name" value="PEPCASE_2"/>
    <property type="match status" value="1"/>
</dbReference>
<dbReference type="SUPFAM" id="SSF51621">
    <property type="entry name" value="Phosphoenolpyruvate/pyruvate domain"/>
    <property type="match status" value="1"/>
</dbReference>
<evidence type="ECO:0000256" key="7">
    <source>
        <dbReference type="ARBA" id="ARBA00023239"/>
    </source>
</evidence>
<evidence type="ECO:0000256" key="12">
    <source>
        <dbReference type="PROSITE-ProRule" id="PRU10112"/>
    </source>
</evidence>
<dbReference type="GO" id="GO:0006099">
    <property type="term" value="P:tricarboxylic acid cycle"/>
    <property type="evidence" value="ECO:0007669"/>
    <property type="project" value="InterPro"/>
</dbReference>
<dbReference type="GO" id="GO:0005829">
    <property type="term" value="C:cytosol"/>
    <property type="evidence" value="ECO:0007669"/>
    <property type="project" value="TreeGrafter"/>
</dbReference>
<feature type="active site" evidence="10 12">
    <location>
        <position position="569"/>
    </location>
</feature>
<dbReference type="InterPro" id="IPR018129">
    <property type="entry name" value="PEP_COase_Lys_AS"/>
</dbReference>
<dbReference type="Gene3D" id="1.20.1440.90">
    <property type="entry name" value="Phosphoenolpyruvate/pyruvate domain"/>
    <property type="match status" value="1"/>
</dbReference>
<evidence type="ECO:0000256" key="8">
    <source>
        <dbReference type="ARBA" id="ARBA00023300"/>
    </source>
</evidence>
<accession>A0A1I2FY88</accession>
<evidence type="ECO:0000256" key="6">
    <source>
        <dbReference type="ARBA" id="ARBA00022842"/>
    </source>
</evidence>
<keyword evidence="8 10" id="KW-0120">Carbon dioxide fixation</keyword>
<protein>
    <recommendedName>
        <fullName evidence="5 10">Phosphoenolpyruvate carboxylase</fullName>
        <shortName evidence="10">PEPC</shortName>
        <shortName evidence="10">PEPCase</shortName>
        <ecNumber evidence="4 10">4.1.1.31</ecNumber>
    </recommendedName>
</protein>
<dbReference type="OrthoDB" id="9768133at2"/>
<dbReference type="PANTHER" id="PTHR30523:SF6">
    <property type="entry name" value="PHOSPHOENOLPYRUVATE CARBOXYLASE"/>
    <property type="match status" value="1"/>
</dbReference>
<keyword evidence="13" id="KW-0670">Pyruvate</keyword>
<dbReference type="EMBL" id="FONG01000008">
    <property type="protein sequence ID" value="SFF09381.1"/>
    <property type="molecule type" value="Genomic_DNA"/>
</dbReference>
<evidence type="ECO:0000256" key="2">
    <source>
        <dbReference type="ARBA" id="ARBA00003670"/>
    </source>
</evidence>
<dbReference type="STRING" id="380248.SAMN05216251_108103"/>
<comment type="catalytic activity">
    <reaction evidence="9 10">
        <text>oxaloacetate + phosphate = phosphoenolpyruvate + hydrogencarbonate</text>
        <dbReference type="Rhea" id="RHEA:28370"/>
        <dbReference type="ChEBI" id="CHEBI:16452"/>
        <dbReference type="ChEBI" id="CHEBI:17544"/>
        <dbReference type="ChEBI" id="CHEBI:43474"/>
        <dbReference type="ChEBI" id="CHEBI:58702"/>
        <dbReference type="EC" id="4.1.1.31"/>
    </reaction>
</comment>
<keyword evidence="14" id="KW-1185">Reference proteome</keyword>
<evidence type="ECO:0000313" key="13">
    <source>
        <dbReference type="EMBL" id="SFF09381.1"/>
    </source>
</evidence>
<dbReference type="InterPro" id="IPR022805">
    <property type="entry name" value="PEP_COase_bac/pln-type"/>
</dbReference>
<comment type="function">
    <text evidence="2 10">Forms oxaloacetate, a four-carbon dicarboxylic acid source for the tricarboxylic acid cycle.</text>
</comment>
<dbReference type="GO" id="GO:0008964">
    <property type="term" value="F:phosphoenolpyruvate carboxylase activity"/>
    <property type="evidence" value="ECO:0007669"/>
    <property type="project" value="UniProtKB-UniRule"/>
</dbReference>
<reference evidence="13 14" key="1">
    <citation type="submission" date="2016-10" db="EMBL/GenBank/DDBJ databases">
        <authorList>
            <person name="de Groot N.N."/>
        </authorList>
    </citation>
    <scope>NUCLEOTIDE SEQUENCE [LARGE SCALE GENOMIC DNA]</scope>
    <source>
        <strain evidence="13 14">CGMCC 4.3510</strain>
    </source>
</reference>